<dbReference type="EMBL" id="FLRA01000037">
    <property type="protein sequence ID" value="SBT19438.1"/>
    <property type="molecule type" value="Genomic_DNA"/>
</dbReference>
<dbReference type="OrthoDB" id="6996126at2"/>
<dbReference type="Proteomes" id="UP000092840">
    <property type="component" value="Unassembled WGS sequence"/>
</dbReference>
<evidence type="ECO:0000313" key="1">
    <source>
        <dbReference type="EMBL" id="SBT19438.1"/>
    </source>
</evidence>
<evidence type="ECO:0000313" key="3">
    <source>
        <dbReference type="Proteomes" id="UP000092840"/>
    </source>
</evidence>
<accession>A0A1C3JW65</accession>
<protein>
    <recommendedName>
        <fullName evidence="5">Fis family transcriptional regulator</fullName>
    </recommendedName>
</protein>
<dbReference type="Proteomes" id="UP000092871">
    <property type="component" value="Unassembled WGS sequence"/>
</dbReference>
<keyword evidence="3" id="KW-1185">Reference proteome</keyword>
<evidence type="ECO:0000313" key="2">
    <source>
        <dbReference type="EMBL" id="SBT22886.1"/>
    </source>
</evidence>
<gene>
    <name evidence="1" type="ORF">MGA5115_03603</name>
    <name evidence="2" type="ORF">MGA5116_03516</name>
</gene>
<reference evidence="1 4" key="1">
    <citation type="submission" date="2016-06" db="EMBL/GenBank/DDBJ databases">
        <authorList>
            <person name="Kjaerup R.B."/>
            <person name="Dalgaard T.S."/>
            <person name="Juul-Madsen H.R."/>
        </authorList>
    </citation>
    <scope>NUCLEOTIDE SEQUENCE [LARGE SCALE GENOMIC DNA]</scope>
    <source>
        <strain evidence="1 4">CECT 5115</strain>
    </source>
</reference>
<dbReference type="AlphaFoldDB" id="A0A1C3JW65"/>
<sequence>MRKTDKKIENNIRESLTEVCDELLELKVGFEWITHLVDFQRFPQSLKIVCIFNDDETEQAFLNSPHFNDLKHDLLIRFKAMHISLKDIDKHLFLDNEAACLRTHEGKWGDRLRAQ</sequence>
<name>A0A1C3JW65_9GAMM</name>
<proteinExistence type="predicted"/>
<reference evidence="2 3" key="2">
    <citation type="submission" date="2016-06" db="EMBL/GenBank/DDBJ databases">
        <authorList>
            <person name="Rodrigo-Torres L."/>
            <person name="Arahal D.R."/>
        </authorList>
    </citation>
    <scope>NUCLEOTIDE SEQUENCE [LARGE SCALE GENOMIC DNA]</scope>
    <source>
        <strain evidence="2 3">CECT 5116</strain>
    </source>
</reference>
<evidence type="ECO:0008006" key="5">
    <source>
        <dbReference type="Google" id="ProtNLM"/>
    </source>
</evidence>
<dbReference type="EMBL" id="FLRB01000036">
    <property type="protein sequence ID" value="SBT22886.1"/>
    <property type="molecule type" value="Genomic_DNA"/>
</dbReference>
<dbReference type="RefSeq" id="WP_067038799.1">
    <property type="nucleotide sequence ID" value="NZ_FLRA01000037.1"/>
</dbReference>
<organism evidence="1 4">
    <name type="scientific">Marinomonas gallaica</name>
    <dbReference type="NCBI Taxonomy" id="1806667"/>
    <lineage>
        <taxon>Bacteria</taxon>
        <taxon>Pseudomonadati</taxon>
        <taxon>Pseudomonadota</taxon>
        <taxon>Gammaproteobacteria</taxon>
        <taxon>Oceanospirillales</taxon>
        <taxon>Oceanospirillaceae</taxon>
        <taxon>Marinomonas</taxon>
    </lineage>
</organism>
<evidence type="ECO:0000313" key="4">
    <source>
        <dbReference type="Proteomes" id="UP000092871"/>
    </source>
</evidence>